<comment type="caution">
    <text evidence="1">The sequence shown here is derived from an EMBL/GenBank/DDBJ whole genome shotgun (WGS) entry which is preliminary data.</text>
</comment>
<sequence>MYLHNGTAFAAKKITGQLFRQFFQPIVWIRRASYEQ</sequence>
<gene>
    <name evidence="1" type="ORF">MGSAQ_001665</name>
</gene>
<dbReference type="EMBL" id="AYSL01000906">
    <property type="protein sequence ID" value="KTF06839.1"/>
    <property type="molecule type" value="Genomic_DNA"/>
</dbReference>
<organism evidence="1">
    <name type="scientific">marine sediment metagenome</name>
    <dbReference type="NCBI Taxonomy" id="412755"/>
    <lineage>
        <taxon>unclassified sequences</taxon>
        <taxon>metagenomes</taxon>
        <taxon>ecological metagenomes</taxon>
    </lineage>
</organism>
<name>A0A1B6NTP1_9ZZZZ</name>
<proteinExistence type="predicted"/>
<evidence type="ECO:0000313" key="1">
    <source>
        <dbReference type="EMBL" id="KTF06839.1"/>
    </source>
</evidence>
<protein>
    <submittedName>
        <fullName evidence="1">Uncharacterized protein</fullName>
    </submittedName>
</protein>
<accession>A0A1B6NTP1</accession>
<reference evidence="1" key="1">
    <citation type="submission" date="2013-11" db="EMBL/GenBank/DDBJ databases">
        <title>Microbial diversity, functional groups and degradation webs in Northern and Southern Mediterranean and Red Sea marine crude oil polluted sites.</title>
        <authorList>
            <person name="Daffonchio D."/>
            <person name="Mapelli F."/>
            <person name="Ferrer M."/>
            <person name="Richter M."/>
            <person name="Cherif A."/>
            <person name="Malkawi H.I."/>
            <person name="Yakimov M.M."/>
            <person name="Abdel-Fattah Y.R."/>
            <person name="Blaghen M."/>
            <person name="Golyshin P.N."/>
            <person name="Kalogerakis N."/>
            <person name="Boon N."/>
            <person name="Magagnini M."/>
            <person name="Fava F."/>
        </authorList>
    </citation>
    <scope>NUCLEOTIDE SEQUENCE</scope>
</reference>
<dbReference type="AlphaFoldDB" id="A0A1B6NTP1"/>